<feature type="chain" id="PRO_5035730248" description="Transmembrane protein" evidence="2">
    <location>
        <begin position="17"/>
        <end position="426"/>
    </location>
</feature>
<dbReference type="Proteomes" id="UP000692954">
    <property type="component" value="Unassembled WGS sequence"/>
</dbReference>
<reference evidence="3" key="1">
    <citation type="submission" date="2021-01" db="EMBL/GenBank/DDBJ databases">
        <authorList>
            <consortium name="Genoscope - CEA"/>
            <person name="William W."/>
        </authorList>
    </citation>
    <scope>NUCLEOTIDE SEQUENCE</scope>
</reference>
<evidence type="ECO:0000313" key="3">
    <source>
        <dbReference type="EMBL" id="CAD8120198.1"/>
    </source>
</evidence>
<feature type="transmembrane region" description="Helical" evidence="1">
    <location>
        <begin position="230"/>
        <end position="254"/>
    </location>
</feature>
<comment type="caution">
    <text evidence="3">The sequence shown here is derived from an EMBL/GenBank/DDBJ whole genome shotgun (WGS) entry which is preliminary data.</text>
</comment>
<feature type="transmembrane region" description="Helical" evidence="1">
    <location>
        <begin position="134"/>
        <end position="153"/>
    </location>
</feature>
<evidence type="ECO:0000256" key="2">
    <source>
        <dbReference type="SAM" id="SignalP"/>
    </source>
</evidence>
<keyword evidence="1" id="KW-1133">Transmembrane helix</keyword>
<keyword evidence="1" id="KW-0472">Membrane</keyword>
<gene>
    <name evidence="3" type="ORF">PSON_ATCC_30995.1.T1250014</name>
</gene>
<evidence type="ECO:0000256" key="1">
    <source>
        <dbReference type="SAM" id="Phobius"/>
    </source>
</evidence>
<proteinExistence type="predicted"/>
<dbReference type="EMBL" id="CAJJDN010000125">
    <property type="protein sequence ID" value="CAD8120198.1"/>
    <property type="molecule type" value="Genomic_DNA"/>
</dbReference>
<keyword evidence="1" id="KW-0812">Transmembrane</keyword>
<keyword evidence="2" id="KW-0732">Signal</keyword>
<feature type="transmembrane region" description="Helical" evidence="1">
    <location>
        <begin position="343"/>
        <end position="360"/>
    </location>
</feature>
<evidence type="ECO:0008006" key="5">
    <source>
        <dbReference type="Google" id="ProtNLM"/>
    </source>
</evidence>
<organism evidence="3 4">
    <name type="scientific">Paramecium sonneborni</name>
    <dbReference type="NCBI Taxonomy" id="65129"/>
    <lineage>
        <taxon>Eukaryota</taxon>
        <taxon>Sar</taxon>
        <taxon>Alveolata</taxon>
        <taxon>Ciliophora</taxon>
        <taxon>Intramacronucleata</taxon>
        <taxon>Oligohymenophorea</taxon>
        <taxon>Peniculida</taxon>
        <taxon>Parameciidae</taxon>
        <taxon>Paramecium</taxon>
    </lineage>
</organism>
<sequence>MALWICLQLLYSKAATQNVVMNPIPIIEVVGFHTILTQLELSLFHLPFYKLLNTQIFKLPAVILGDTGNVDLTKDMQVFKRNYLNPKLFMIVLQKKDDVYQAHKTTSLSNLYQENSTDIIILASSWNYNPQLQINNIIIFNLMIYLILIIKYVQLLNTYNYQNSLQNLSKSDEDGADTNFLNCNGDCQVSLNSFRSYVCLICKSPQLMNEANFLINCILLQMIYLMLKKLLIYVVILNIILAQKMIIIILLDIIQSNLQLEFMQQVQVVEIIILAIQQLQCAIIKEMAKENQDMPMMKLLLVNNLYKTKYLIHLHINVGVELHQQKTLVNLLLVMVYEIQEKFVISLIIIISMDVLMIVIKQKIIVQRQKLLQIVFQNSGNGKLELSTSDLEQCDIGSGIRGGCTNYQIDNRYDYLNSYLVRNLNK</sequence>
<keyword evidence="4" id="KW-1185">Reference proteome</keyword>
<protein>
    <recommendedName>
        <fullName evidence="5">Transmembrane protein</fullName>
    </recommendedName>
</protein>
<evidence type="ECO:0000313" key="4">
    <source>
        <dbReference type="Proteomes" id="UP000692954"/>
    </source>
</evidence>
<name>A0A8S1QX72_9CILI</name>
<accession>A0A8S1QX72</accession>
<dbReference type="AlphaFoldDB" id="A0A8S1QX72"/>
<feature type="signal peptide" evidence="2">
    <location>
        <begin position="1"/>
        <end position="16"/>
    </location>
</feature>